<comment type="subcellular location">
    <subcellularLocation>
        <location evidence="1 6">Nucleus</location>
    </subcellularLocation>
</comment>
<keyword evidence="4 6" id="KW-0539">Nucleus</keyword>
<evidence type="ECO:0000256" key="2">
    <source>
        <dbReference type="ARBA" id="ARBA00006343"/>
    </source>
</evidence>
<dbReference type="InterPro" id="IPR055221">
    <property type="entry name" value="PSF3_N"/>
</dbReference>
<reference evidence="9" key="1">
    <citation type="submission" date="2021-01" db="EMBL/GenBank/DDBJ databases">
        <authorList>
            <person name="Li R."/>
            <person name="Bekaert M."/>
        </authorList>
    </citation>
    <scope>NUCLEOTIDE SEQUENCE</scope>
    <source>
        <strain evidence="9">Farmed</strain>
    </source>
</reference>
<dbReference type="InterPro" id="IPR038437">
    <property type="entry name" value="GINS_Psf3_sf"/>
</dbReference>
<dbReference type="InterPro" id="IPR010492">
    <property type="entry name" value="GINS_Psf3"/>
</dbReference>
<keyword evidence="3 6" id="KW-0235">DNA replication</keyword>
<dbReference type="SUPFAM" id="SSF160059">
    <property type="entry name" value="PriA/YqbF domain"/>
    <property type="match status" value="1"/>
</dbReference>
<sequence length="183" mass="21556">MTQDKIQSRVELTLYRMGFLDSSTDDKDIPPGSKLELPFWLAYALCSQKRRIVSVELPKAYRESYREVMKADANVVNLYKLGPYYYNFGMKLQCFSFPEIDDVSKCLLSTFQTRFRKIMDASQNIMNEDTSKLTSNLDEMEKALFKVGQKSLTDFQLWETRQVEKLKTSDMVRAHRKRKREDE</sequence>
<dbReference type="PANTHER" id="PTHR22768:SF0">
    <property type="entry name" value="DNA REPLICATION COMPLEX GINS PROTEIN PSF3"/>
    <property type="match status" value="1"/>
</dbReference>
<dbReference type="SUPFAM" id="SSF158573">
    <property type="entry name" value="GINS helical bundle-like"/>
    <property type="match status" value="1"/>
</dbReference>
<gene>
    <name evidence="9" type="ORF">SPHA_55526</name>
</gene>
<proteinExistence type="inferred from homology"/>
<name>A0A812DPL6_ACAPH</name>
<dbReference type="Pfam" id="PF05916">
    <property type="entry name" value="Sld5"/>
    <property type="match status" value="1"/>
</dbReference>
<comment type="subunit">
    <text evidence="6">Component of the GINS complex.</text>
</comment>
<evidence type="ECO:0000259" key="8">
    <source>
        <dbReference type="Pfam" id="PF22466"/>
    </source>
</evidence>
<evidence type="ECO:0000256" key="1">
    <source>
        <dbReference type="ARBA" id="ARBA00004123"/>
    </source>
</evidence>
<evidence type="ECO:0000313" key="10">
    <source>
        <dbReference type="Proteomes" id="UP000597762"/>
    </source>
</evidence>
<dbReference type="PANTHER" id="PTHR22768">
    <property type="entry name" value="DNA REPLICATION COMPLEX GINS PROTEIN PSF3"/>
    <property type="match status" value="1"/>
</dbReference>
<dbReference type="EMBL" id="CAHIKZ030003704">
    <property type="protein sequence ID" value="CAE1303362.1"/>
    <property type="molecule type" value="Genomic_DNA"/>
</dbReference>
<evidence type="ECO:0000313" key="9">
    <source>
        <dbReference type="EMBL" id="CAE1303362.1"/>
    </source>
</evidence>
<feature type="domain" description="GINS subunit" evidence="7">
    <location>
        <begin position="62"/>
        <end position="158"/>
    </location>
</feature>
<evidence type="ECO:0000259" key="7">
    <source>
        <dbReference type="Pfam" id="PF05916"/>
    </source>
</evidence>
<organism evidence="9 10">
    <name type="scientific">Acanthosepion pharaonis</name>
    <name type="common">Pharaoh cuttlefish</name>
    <name type="synonym">Sepia pharaonis</name>
    <dbReference type="NCBI Taxonomy" id="158019"/>
    <lineage>
        <taxon>Eukaryota</taxon>
        <taxon>Metazoa</taxon>
        <taxon>Spiralia</taxon>
        <taxon>Lophotrochozoa</taxon>
        <taxon>Mollusca</taxon>
        <taxon>Cephalopoda</taxon>
        <taxon>Coleoidea</taxon>
        <taxon>Decapodiformes</taxon>
        <taxon>Sepiida</taxon>
        <taxon>Sepiina</taxon>
        <taxon>Sepiidae</taxon>
        <taxon>Acanthosepion</taxon>
    </lineage>
</organism>
<dbReference type="OrthoDB" id="10251744at2759"/>
<keyword evidence="10" id="KW-1185">Reference proteome</keyword>
<dbReference type="InterPro" id="IPR036224">
    <property type="entry name" value="GINS_bundle-like_dom_sf"/>
</dbReference>
<dbReference type="Gene3D" id="1.20.58.2050">
    <property type="match status" value="1"/>
</dbReference>
<dbReference type="AlphaFoldDB" id="A0A812DPL6"/>
<dbReference type="GO" id="GO:0000811">
    <property type="term" value="C:GINS complex"/>
    <property type="evidence" value="ECO:0007669"/>
    <property type="project" value="UniProtKB-UniRule"/>
</dbReference>
<comment type="function">
    <text evidence="6">The GINS complex plays an essential role in the initiation of DNA replication.</text>
</comment>
<evidence type="ECO:0000256" key="5">
    <source>
        <dbReference type="ARBA" id="ARBA00045258"/>
    </source>
</evidence>
<protein>
    <recommendedName>
        <fullName evidence="6">DNA replication complex GINS protein PSF3</fullName>
    </recommendedName>
</protein>
<dbReference type="Pfam" id="PF22466">
    <property type="entry name" value="PSF3_N"/>
    <property type="match status" value="1"/>
</dbReference>
<dbReference type="InterPro" id="IPR021151">
    <property type="entry name" value="GINS_A"/>
</dbReference>
<evidence type="ECO:0000256" key="4">
    <source>
        <dbReference type="ARBA" id="ARBA00023242"/>
    </source>
</evidence>
<comment type="similarity">
    <text evidence="2 6">Belongs to the GINS3/PSF3 family.</text>
</comment>
<dbReference type="GO" id="GO:1902975">
    <property type="term" value="P:mitotic DNA replication initiation"/>
    <property type="evidence" value="ECO:0007669"/>
    <property type="project" value="TreeGrafter"/>
</dbReference>
<dbReference type="CDD" id="cd11713">
    <property type="entry name" value="GINS_A_psf3"/>
    <property type="match status" value="1"/>
</dbReference>
<dbReference type="Proteomes" id="UP000597762">
    <property type="component" value="Unassembled WGS sequence"/>
</dbReference>
<evidence type="ECO:0000256" key="3">
    <source>
        <dbReference type="ARBA" id="ARBA00022705"/>
    </source>
</evidence>
<comment type="caution">
    <text evidence="9">The sequence shown here is derived from an EMBL/GenBank/DDBJ whole genome shotgun (WGS) entry which is preliminary data.</text>
</comment>
<comment type="function">
    <text evidence="5">Required for correct functioning of the GINS complex, a complex that plays an essential role in the initiation of DNA replication, and progression of DNA replication forks. GINS complex is a core component of CDC45-MCM-GINS (CMG) helicase, the molecular machine that unwinds template DNA during replication, and around which the replisome is built.</text>
</comment>
<evidence type="ECO:0000256" key="6">
    <source>
        <dbReference type="RuleBase" id="RU367161"/>
    </source>
</evidence>
<feature type="domain" description="DNA replication complex GINS protein PSF3 N-terminal" evidence="8">
    <location>
        <begin position="2"/>
        <end position="46"/>
    </location>
</feature>
<accession>A0A812DPL6</accession>
<dbReference type="CDD" id="cd21693">
    <property type="entry name" value="GINS_B_Psf3"/>
    <property type="match status" value="1"/>
</dbReference>